<dbReference type="HOGENOM" id="CLU_710785_0_0_1"/>
<evidence type="ECO:0000313" key="3">
    <source>
        <dbReference type="EMBL" id="EED89341.1"/>
    </source>
</evidence>
<reference evidence="3 4" key="2">
    <citation type="journal article" date="2008" name="Nature">
        <title>The Phaeodactylum genome reveals the evolutionary history of diatom genomes.</title>
        <authorList>
            <person name="Bowler C."/>
            <person name="Allen A.E."/>
            <person name="Badger J.H."/>
            <person name="Grimwood J."/>
            <person name="Jabbari K."/>
            <person name="Kuo A."/>
            <person name="Maheswari U."/>
            <person name="Martens C."/>
            <person name="Maumus F."/>
            <person name="Otillar R.P."/>
            <person name="Rayko E."/>
            <person name="Salamov A."/>
            <person name="Vandepoele K."/>
            <person name="Beszteri B."/>
            <person name="Gruber A."/>
            <person name="Heijde M."/>
            <person name="Katinka M."/>
            <person name="Mock T."/>
            <person name="Valentin K."/>
            <person name="Verret F."/>
            <person name="Berges J.A."/>
            <person name="Brownlee C."/>
            <person name="Cadoret J.P."/>
            <person name="Chiovitti A."/>
            <person name="Choi C.J."/>
            <person name="Coesel S."/>
            <person name="De Martino A."/>
            <person name="Detter J.C."/>
            <person name="Durkin C."/>
            <person name="Falciatore A."/>
            <person name="Fournet J."/>
            <person name="Haruta M."/>
            <person name="Huysman M.J."/>
            <person name="Jenkins B.D."/>
            <person name="Jiroutova K."/>
            <person name="Jorgensen R.E."/>
            <person name="Joubert Y."/>
            <person name="Kaplan A."/>
            <person name="Kroger N."/>
            <person name="Kroth P.G."/>
            <person name="La Roche J."/>
            <person name="Lindquist E."/>
            <person name="Lommer M."/>
            <person name="Martin-Jezequel V."/>
            <person name="Lopez P.J."/>
            <person name="Lucas S."/>
            <person name="Mangogna M."/>
            <person name="McGinnis K."/>
            <person name="Medlin L.K."/>
            <person name="Montsant A."/>
            <person name="Oudot-Le Secq M.P."/>
            <person name="Napoli C."/>
            <person name="Obornik M."/>
            <person name="Parker M.S."/>
            <person name="Petit J.L."/>
            <person name="Porcel B.M."/>
            <person name="Poulsen N."/>
            <person name="Robison M."/>
            <person name="Rychlewski L."/>
            <person name="Rynearson T.A."/>
            <person name="Schmutz J."/>
            <person name="Shapiro H."/>
            <person name="Siaut M."/>
            <person name="Stanley M."/>
            <person name="Sussman M.R."/>
            <person name="Taylor A.R."/>
            <person name="Vardi A."/>
            <person name="von Dassow P."/>
            <person name="Vyverman W."/>
            <person name="Willis A."/>
            <person name="Wyrwicz L.S."/>
            <person name="Rokhsar D.S."/>
            <person name="Weissenbach J."/>
            <person name="Armbrust E.V."/>
            <person name="Green B.R."/>
            <person name="Van de Peer Y."/>
            <person name="Grigoriev I.V."/>
        </authorList>
    </citation>
    <scope>NUCLEOTIDE SEQUENCE [LARGE SCALE GENOMIC DNA]</scope>
    <source>
        <strain evidence="3 4">CCMP1335</strain>
    </source>
</reference>
<dbReference type="GeneID" id="7446967"/>
<dbReference type="KEGG" id="tps:THAPSDRAFT_9543"/>
<keyword evidence="4" id="KW-1185">Reference proteome</keyword>
<dbReference type="PaxDb" id="35128-Thaps9543"/>
<keyword evidence="2" id="KW-0472">Membrane</keyword>
<evidence type="ECO:0000256" key="1">
    <source>
        <dbReference type="SAM" id="MobiDB-lite"/>
    </source>
</evidence>
<feature type="compositionally biased region" description="Basic and acidic residues" evidence="1">
    <location>
        <begin position="185"/>
        <end position="197"/>
    </location>
</feature>
<evidence type="ECO:0000256" key="2">
    <source>
        <dbReference type="SAM" id="Phobius"/>
    </source>
</evidence>
<organism evidence="3 4">
    <name type="scientific">Thalassiosira pseudonana</name>
    <name type="common">Marine diatom</name>
    <name type="synonym">Cyclotella nana</name>
    <dbReference type="NCBI Taxonomy" id="35128"/>
    <lineage>
        <taxon>Eukaryota</taxon>
        <taxon>Sar</taxon>
        <taxon>Stramenopiles</taxon>
        <taxon>Ochrophyta</taxon>
        <taxon>Bacillariophyta</taxon>
        <taxon>Coscinodiscophyceae</taxon>
        <taxon>Thalassiosirophycidae</taxon>
        <taxon>Thalassiosirales</taxon>
        <taxon>Thalassiosiraceae</taxon>
        <taxon>Thalassiosira</taxon>
    </lineage>
</organism>
<dbReference type="EMBL" id="CM000648">
    <property type="protein sequence ID" value="EED89341.1"/>
    <property type="molecule type" value="Genomic_DNA"/>
</dbReference>
<sequence length="389" mass="44495">MARVPRSGSSAAPKQHNDGLYRLTGTFVALAILDLVLLWIYMHVTIAEPVRQNSSGAEASLLHLSDWRDVEKKTKALRDWKKIASEKKSLVKETSYYNVDDRIAKILESAMTQIDEETAAKLPKWQDIVSMYGEKPIIHGLETCEPYRETVPPENRMTGPAGLFNTGTNLLFQLMKENCDIKEAKHSTSHHEPRENGIRYQPPWGKHNPPKTHRFKNVAQAWGGGIKQDDFLPIVLIKDPYSWMGSECRHKYFANWDHTTVKYAIGEGEYTSLLDVWNVWYNEYEELSFPMLQTRFEDLLFHGEEVLKIACECVGGVFTDDFVYIERNAKEDLPIHTGANGLVESLVQYGDPSKRLTGFTDRDRYYASKNLDSQLMEKFGYNPPPLPTS</sequence>
<reference evidence="3 4" key="1">
    <citation type="journal article" date="2004" name="Science">
        <title>The genome of the diatom Thalassiosira pseudonana: ecology, evolution, and metabolism.</title>
        <authorList>
            <person name="Armbrust E.V."/>
            <person name="Berges J.A."/>
            <person name="Bowler C."/>
            <person name="Green B.R."/>
            <person name="Martinez D."/>
            <person name="Putnam N.H."/>
            <person name="Zhou S."/>
            <person name="Allen A.E."/>
            <person name="Apt K.E."/>
            <person name="Bechner M."/>
            <person name="Brzezinski M.A."/>
            <person name="Chaal B.K."/>
            <person name="Chiovitti A."/>
            <person name="Davis A.K."/>
            <person name="Demarest M.S."/>
            <person name="Detter J.C."/>
            <person name="Glavina T."/>
            <person name="Goodstein D."/>
            <person name="Hadi M.Z."/>
            <person name="Hellsten U."/>
            <person name="Hildebrand M."/>
            <person name="Jenkins B.D."/>
            <person name="Jurka J."/>
            <person name="Kapitonov V.V."/>
            <person name="Kroger N."/>
            <person name="Lau W.W."/>
            <person name="Lane T.W."/>
            <person name="Larimer F.W."/>
            <person name="Lippmeier J.C."/>
            <person name="Lucas S."/>
            <person name="Medina M."/>
            <person name="Montsant A."/>
            <person name="Obornik M."/>
            <person name="Parker M.S."/>
            <person name="Palenik B."/>
            <person name="Pazour G.J."/>
            <person name="Richardson P.M."/>
            <person name="Rynearson T.A."/>
            <person name="Saito M.A."/>
            <person name="Schwartz D.C."/>
            <person name="Thamatrakoln K."/>
            <person name="Valentin K."/>
            <person name="Vardi A."/>
            <person name="Wilkerson F.P."/>
            <person name="Rokhsar D.S."/>
        </authorList>
    </citation>
    <scope>NUCLEOTIDE SEQUENCE [LARGE SCALE GENOMIC DNA]</scope>
    <source>
        <strain evidence="3 4">CCMP1335</strain>
    </source>
</reference>
<dbReference type="RefSeq" id="XP_002293605.1">
    <property type="nucleotide sequence ID" value="XM_002293569.1"/>
</dbReference>
<name>B8CBM2_THAPS</name>
<keyword evidence="2" id="KW-0812">Transmembrane</keyword>
<evidence type="ECO:0008006" key="5">
    <source>
        <dbReference type="Google" id="ProtNLM"/>
    </source>
</evidence>
<keyword evidence="2" id="KW-1133">Transmembrane helix</keyword>
<protein>
    <recommendedName>
        <fullName evidence="5">Sulfotransferase domain-containing protein</fullName>
    </recommendedName>
</protein>
<feature type="region of interest" description="Disordered" evidence="1">
    <location>
        <begin position="185"/>
        <end position="206"/>
    </location>
</feature>
<proteinExistence type="predicted"/>
<dbReference type="AlphaFoldDB" id="B8CBM2"/>
<feature type="transmembrane region" description="Helical" evidence="2">
    <location>
        <begin position="20"/>
        <end position="42"/>
    </location>
</feature>
<gene>
    <name evidence="3" type="ORF">THAPSDRAFT_9543</name>
</gene>
<accession>B8CBM2</accession>
<dbReference type="OMA" id="HHEPREN"/>
<dbReference type="InParanoid" id="B8CBM2"/>
<dbReference type="Proteomes" id="UP000001449">
    <property type="component" value="Chromosome 13"/>
</dbReference>
<evidence type="ECO:0000313" key="4">
    <source>
        <dbReference type="Proteomes" id="UP000001449"/>
    </source>
</evidence>